<feature type="domain" description="Selenoprotein P N-terminal" evidence="8">
    <location>
        <begin position="37"/>
        <end position="237"/>
    </location>
</feature>
<dbReference type="InterPro" id="IPR007671">
    <property type="entry name" value="Selenoprotein-P_N"/>
</dbReference>
<keyword evidence="5" id="KW-0325">Glycoprotein</keyword>
<dbReference type="Pfam" id="PF04592">
    <property type="entry name" value="SelP_N"/>
    <property type="match status" value="1"/>
</dbReference>
<sequence length="320" mass="35626">MGTPSGPTSLLPPWRTVVVTLIVLLLAVTSLGADRLARCASPPRVSVNGVEPMTLAHGHVTLVALLTNTCPFCIQQSRRLETMYQELRGSGNDVKMMIIDGGPPTPEGQQGVFESIVSFDVYHDDSQHQLWRQVFKGNKDDILIFNRCGMLTYHISFPYSYLGYNYVNRALRRSESNDRICSACQLDGQDPHDRMMGDAPITGGGMYLGHGRGRGHHGGRRQGQIQGHNLAHSQGHHRGREGAESAPGGSNLVTNRRRNRNRSRCPKNDTLCRELRREMRRYQRFRTAHGLESREPISEREILALLARSRPSVSLGVPAA</sequence>
<keyword evidence="3 7" id="KW-0732">Signal</keyword>
<feature type="chain" id="PRO_5043022316" description="Selenoprotein P N-terminal domain-containing protein" evidence="7">
    <location>
        <begin position="33"/>
        <end position="320"/>
    </location>
</feature>
<comment type="caution">
    <text evidence="9">The sequence shown here is derived from an EMBL/GenBank/DDBJ whole genome shotgun (WGS) entry which is preliminary data.</text>
</comment>
<name>A0AAN9B6L7_9CAEN</name>
<dbReference type="Proteomes" id="UP001374579">
    <property type="component" value="Unassembled WGS sequence"/>
</dbReference>
<proteinExistence type="predicted"/>
<dbReference type="PANTHER" id="PTHR10105:SF2">
    <property type="entry name" value="AGAP003297-PA"/>
    <property type="match status" value="1"/>
</dbReference>
<reference evidence="9 10" key="1">
    <citation type="submission" date="2024-02" db="EMBL/GenBank/DDBJ databases">
        <title>Chromosome-scale genome assembly of the rough periwinkle Littorina saxatilis.</title>
        <authorList>
            <person name="De Jode A."/>
            <person name="Faria R."/>
            <person name="Formenti G."/>
            <person name="Sims Y."/>
            <person name="Smith T.P."/>
            <person name="Tracey A."/>
            <person name="Wood J.M.D."/>
            <person name="Zagrodzka Z.B."/>
            <person name="Johannesson K."/>
            <person name="Butlin R.K."/>
            <person name="Leder E.H."/>
        </authorList>
    </citation>
    <scope>NUCLEOTIDE SEQUENCE [LARGE SCALE GENOMIC DNA]</scope>
    <source>
        <strain evidence="9">Snail1</strain>
        <tissue evidence="9">Muscle</tissue>
    </source>
</reference>
<evidence type="ECO:0000313" key="10">
    <source>
        <dbReference type="Proteomes" id="UP001374579"/>
    </source>
</evidence>
<evidence type="ECO:0000256" key="3">
    <source>
        <dbReference type="ARBA" id="ARBA00022729"/>
    </source>
</evidence>
<organism evidence="9 10">
    <name type="scientific">Littorina saxatilis</name>
    <dbReference type="NCBI Taxonomy" id="31220"/>
    <lineage>
        <taxon>Eukaryota</taxon>
        <taxon>Metazoa</taxon>
        <taxon>Spiralia</taxon>
        <taxon>Lophotrochozoa</taxon>
        <taxon>Mollusca</taxon>
        <taxon>Gastropoda</taxon>
        <taxon>Caenogastropoda</taxon>
        <taxon>Littorinimorpha</taxon>
        <taxon>Littorinoidea</taxon>
        <taxon>Littorinidae</taxon>
        <taxon>Littorina</taxon>
    </lineage>
</organism>
<keyword evidence="10" id="KW-1185">Reference proteome</keyword>
<evidence type="ECO:0000256" key="2">
    <source>
        <dbReference type="ARBA" id="ARBA00022525"/>
    </source>
</evidence>
<dbReference type="GO" id="GO:0008430">
    <property type="term" value="F:selenium binding"/>
    <property type="evidence" value="ECO:0007669"/>
    <property type="project" value="InterPro"/>
</dbReference>
<keyword evidence="4" id="KW-0712">Selenocysteine</keyword>
<evidence type="ECO:0000256" key="1">
    <source>
        <dbReference type="ARBA" id="ARBA00004613"/>
    </source>
</evidence>
<feature type="compositionally biased region" description="Basic residues" evidence="6">
    <location>
        <begin position="255"/>
        <end position="265"/>
    </location>
</feature>
<dbReference type="EMBL" id="JBAMIC010000011">
    <property type="protein sequence ID" value="KAK7100256.1"/>
    <property type="molecule type" value="Genomic_DNA"/>
</dbReference>
<dbReference type="InterPro" id="IPR037941">
    <property type="entry name" value="SeP"/>
</dbReference>
<evidence type="ECO:0000256" key="7">
    <source>
        <dbReference type="SAM" id="SignalP"/>
    </source>
</evidence>
<dbReference type="InterPro" id="IPR036249">
    <property type="entry name" value="Thioredoxin-like_sf"/>
</dbReference>
<accession>A0AAN9B6L7</accession>
<dbReference type="PANTHER" id="PTHR10105">
    <property type="entry name" value="SELENOPROTEIN P"/>
    <property type="match status" value="1"/>
</dbReference>
<dbReference type="GO" id="GO:0005576">
    <property type="term" value="C:extracellular region"/>
    <property type="evidence" value="ECO:0007669"/>
    <property type="project" value="UniProtKB-SubCell"/>
</dbReference>
<keyword evidence="2" id="KW-0964">Secreted</keyword>
<dbReference type="SUPFAM" id="SSF52833">
    <property type="entry name" value="Thioredoxin-like"/>
    <property type="match status" value="1"/>
</dbReference>
<evidence type="ECO:0000313" key="9">
    <source>
        <dbReference type="EMBL" id="KAK7100256.1"/>
    </source>
</evidence>
<evidence type="ECO:0000259" key="8">
    <source>
        <dbReference type="Pfam" id="PF04592"/>
    </source>
</evidence>
<comment type="subcellular location">
    <subcellularLocation>
        <location evidence="1">Secreted</location>
    </subcellularLocation>
</comment>
<gene>
    <name evidence="9" type="ORF">V1264_023240</name>
</gene>
<dbReference type="GO" id="GO:0001887">
    <property type="term" value="P:selenium compound metabolic process"/>
    <property type="evidence" value="ECO:0007669"/>
    <property type="project" value="TreeGrafter"/>
</dbReference>
<protein>
    <recommendedName>
        <fullName evidence="8">Selenoprotein P N-terminal domain-containing protein</fullName>
    </recommendedName>
</protein>
<feature type="region of interest" description="Disordered" evidence="6">
    <location>
        <begin position="230"/>
        <end position="266"/>
    </location>
</feature>
<evidence type="ECO:0000256" key="5">
    <source>
        <dbReference type="ARBA" id="ARBA00023180"/>
    </source>
</evidence>
<dbReference type="AlphaFoldDB" id="A0AAN9B6L7"/>
<evidence type="ECO:0000256" key="4">
    <source>
        <dbReference type="ARBA" id="ARBA00022933"/>
    </source>
</evidence>
<evidence type="ECO:0000256" key="6">
    <source>
        <dbReference type="SAM" id="MobiDB-lite"/>
    </source>
</evidence>
<feature type="signal peptide" evidence="7">
    <location>
        <begin position="1"/>
        <end position="32"/>
    </location>
</feature>